<evidence type="ECO:0000256" key="4">
    <source>
        <dbReference type="ARBA" id="ARBA00022857"/>
    </source>
</evidence>
<dbReference type="AlphaFoldDB" id="A0AAI8GTH8"/>
<dbReference type="Pfam" id="PF18317">
    <property type="entry name" value="SDH_C"/>
    <property type="match status" value="1"/>
</dbReference>
<dbReference type="GO" id="GO:0004764">
    <property type="term" value="F:shikimate 3-dehydrogenase (NADP+) activity"/>
    <property type="evidence" value="ECO:0007669"/>
    <property type="project" value="UniProtKB-UniRule"/>
</dbReference>
<dbReference type="GO" id="GO:0050661">
    <property type="term" value="F:NADP binding"/>
    <property type="evidence" value="ECO:0007669"/>
    <property type="project" value="InterPro"/>
</dbReference>
<keyword evidence="6 8" id="KW-0057">Aromatic amino acid biosynthesis</keyword>
<comment type="catalytic activity">
    <reaction evidence="7 8">
        <text>shikimate + NADP(+) = 3-dehydroshikimate + NADPH + H(+)</text>
        <dbReference type="Rhea" id="RHEA:17737"/>
        <dbReference type="ChEBI" id="CHEBI:15378"/>
        <dbReference type="ChEBI" id="CHEBI:16630"/>
        <dbReference type="ChEBI" id="CHEBI:36208"/>
        <dbReference type="ChEBI" id="CHEBI:57783"/>
        <dbReference type="ChEBI" id="CHEBI:58349"/>
        <dbReference type="EC" id="1.1.1.25"/>
    </reaction>
</comment>
<evidence type="ECO:0000256" key="7">
    <source>
        <dbReference type="ARBA" id="ARBA00049442"/>
    </source>
</evidence>
<evidence type="ECO:0000256" key="3">
    <source>
        <dbReference type="ARBA" id="ARBA00022605"/>
    </source>
</evidence>
<evidence type="ECO:0000259" key="10">
    <source>
        <dbReference type="Pfam" id="PF08501"/>
    </source>
</evidence>
<evidence type="ECO:0000313" key="13">
    <source>
        <dbReference type="Proteomes" id="UP000197058"/>
    </source>
</evidence>
<keyword evidence="5 8" id="KW-0560">Oxidoreductase</keyword>
<comment type="pathway">
    <text evidence="1 8">Metabolic intermediate biosynthesis; chorismate biosynthesis; chorismate from D-erythrose 4-phosphate and phosphoenolpyruvate: step 4/7.</text>
</comment>
<comment type="caution">
    <text evidence="8">Lacks conserved residue(s) required for the propagation of feature annotation.</text>
</comment>
<sequence>MKFGVIGHPISHSLSPIMHAANFEALGREGEYGALDIPPEQFKHIKEIINEKALDGFNITIPHKESILPYLDEVSSNAKHIGAVNTVLIQDNKWIGYNTDGIGFVKGLIEHYGSIQDRKILVLGAGGASKGIVSEMQKFTNHKITVANRTMSRFDKWQIDINAISLTDVQSVLHTFDIIINTTPVGMNTQHSEFIIPVEKICKNSLVCDIIYIPEKTPLLQACEQAGIAIYNGLDMFVYQGAESFKIWTGQEAHIESMRNKVQEELKRRSLC</sequence>
<comment type="similarity">
    <text evidence="8">Belongs to the shikimate dehydrogenase family.</text>
</comment>
<feature type="domain" description="Shikimate dehydrogenase substrate binding N-terminal" evidence="10">
    <location>
        <begin position="5"/>
        <end position="87"/>
    </location>
</feature>
<dbReference type="InterPro" id="IPR036291">
    <property type="entry name" value="NAD(P)-bd_dom_sf"/>
</dbReference>
<dbReference type="Gene3D" id="3.40.50.10860">
    <property type="entry name" value="Leucine Dehydrogenase, chain A, domain 1"/>
    <property type="match status" value="1"/>
</dbReference>
<gene>
    <name evidence="8 12" type="primary">aroE</name>
    <name evidence="12" type="ORF">CEP64_05270</name>
</gene>
<dbReference type="NCBIfam" id="TIGR00507">
    <property type="entry name" value="aroE"/>
    <property type="match status" value="1"/>
</dbReference>
<feature type="binding site" evidence="8">
    <location>
        <position position="210"/>
    </location>
    <ligand>
        <name>NADP(+)</name>
        <dbReference type="ChEBI" id="CHEBI:58349"/>
    </ligand>
</feature>
<evidence type="ECO:0000313" key="12">
    <source>
        <dbReference type="EMBL" id="ASE34003.1"/>
    </source>
</evidence>
<keyword evidence="4 8" id="KW-0521">NADP</keyword>
<feature type="binding site" evidence="8">
    <location>
        <position position="85"/>
    </location>
    <ligand>
        <name>shikimate</name>
        <dbReference type="ChEBI" id="CHEBI:36208"/>
    </ligand>
</feature>
<dbReference type="EC" id="1.1.1.25" evidence="2 8"/>
<evidence type="ECO:0000256" key="5">
    <source>
        <dbReference type="ARBA" id="ARBA00023002"/>
    </source>
</evidence>
<feature type="binding site" evidence="8">
    <location>
        <position position="233"/>
    </location>
    <ligand>
        <name>NADP(+)</name>
        <dbReference type="ChEBI" id="CHEBI:58349"/>
    </ligand>
</feature>
<name>A0AAI8GTH8_MAMSC</name>
<dbReference type="GO" id="GO:0005829">
    <property type="term" value="C:cytosol"/>
    <property type="evidence" value="ECO:0007669"/>
    <property type="project" value="TreeGrafter"/>
</dbReference>
<comment type="subunit">
    <text evidence="8">Homodimer.</text>
</comment>
<protein>
    <recommendedName>
        <fullName evidence="2 8">Shikimate dehydrogenase (NADP(+))</fullName>
        <shortName evidence="8">SDH</shortName>
        <ecNumber evidence="2 8">1.1.1.25</ecNumber>
    </recommendedName>
</protein>
<dbReference type="Pfam" id="PF08501">
    <property type="entry name" value="Shikimate_dh_N"/>
    <property type="match status" value="1"/>
</dbReference>
<feature type="binding site" evidence="8">
    <location>
        <position position="100"/>
    </location>
    <ligand>
        <name>shikimate</name>
        <dbReference type="ChEBI" id="CHEBI:36208"/>
    </ligand>
</feature>
<dbReference type="InterPro" id="IPR013708">
    <property type="entry name" value="Shikimate_DH-bd_N"/>
</dbReference>
<dbReference type="RefSeq" id="WP_058592274.1">
    <property type="nucleotide sequence ID" value="NZ_CP022046.2"/>
</dbReference>
<evidence type="ECO:0000256" key="6">
    <source>
        <dbReference type="ARBA" id="ARBA00023141"/>
    </source>
</evidence>
<feature type="binding site" evidence="8">
    <location>
        <position position="60"/>
    </location>
    <ligand>
        <name>shikimate</name>
        <dbReference type="ChEBI" id="CHEBI:36208"/>
    </ligand>
</feature>
<feature type="binding site" evidence="8">
    <location>
        <begin position="148"/>
        <end position="153"/>
    </location>
    <ligand>
        <name>NADP(+)</name>
        <dbReference type="ChEBI" id="CHEBI:58349"/>
    </ligand>
</feature>
<feature type="domain" description="Quinate/shikimate 5-dehydrogenase/glutamyl-tRNA reductase" evidence="9">
    <location>
        <begin position="112"/>
        <end position="184"/>
    </location>
</feature>
<dbReference type="Proteomes" id="UP000197058">
    <property type="component" value="Chromosome"/>
</dbReference>
<organism evidence="12 13">
    <name type="scientific">Mammaliicoccus sciuri</name>
    <name type="common">Staphylococcus sciuri</name>
    <dbReference type="NCBI Taxonomy" id="1296"/>
    <lineage>
        <taxon>Bacteria</taxon>
        <taxon>Bacillati</taxon>
        <taxon>Bacillota</taxon>
        <taxon>Bacilli</taxon>
        <taxon>Bacillales</taxon>
        <taxon>Staphylococcaceae</taxon>
        <taxon>Mammaliicoccus</taxon>
    </lineage>
</organism>
<dbReference type="Gene3D" id="3.40.50.720">
    <property type="entry name" value="NAD(P)-binding Rossmann-like Domain"/>
    <property type="match status" value="1"/>
</dbReference>
<dbReference type="InterPro" id="IPR041121">
    <property type="entry name" value="SDH_C"/>
</dbReference>
<dbReference type="EMBL" id="CP022046">
    <property type="protein sequence ID" value="ASE34003.1"/>
    <property type="molecule type" value="Genomic_DNA"/>
</dbReference>
<accession>A0AAI8GTH8</accession>
<dbReference type="Pfam" id="PF01488">
    <property type="entry name" value="Shikimate_DH"/>
    <property type="match status" value="1"/>
</dbReference>
<dbReference type="PANTHER" id="PTHR21089">
    <property type="entry name" value="SHIKIMATE DEHYDROGENASE"/>
    <property type="match status" value="1"/>
</dbReference>
<feature type="active site" description="Proton acceptor" evidence="8">
    <location>
        <position position="64"/>
    </location>
</feature>
<feature type="binding site" evidence="8">
    <location>
        <begin position="124"/>
        <end position="128"/>
    </location>
    <ligand>
        <name>NADP(+)</name>
        <dbReference type="ChEBI" id="CHEBI:58349"/>
    </ligand>
</feature>
<comment type="function">
    <text evidence="8">Involved in the biosynthesis of the chorismate, which leads to the biosynthesis of aromatic amino acids. Catalyzes the reversible NADPH linked reduction of 3-dehydroshikimate (DHSA) to yield shikimate (SA).</text>
</comment>
<dbReference type="GO" id="GO:0019632">
    <property type="term" value="P:shikimate metabolic process"/>
    <property type="evidence" value="ECO:0007669"/>
    <property type="project" value="InterPro"/>
</dbReference>
<evidence type="ECO:0000259" key="11">
    <source>
        <dbReference type="Pfam" id="PF18317"/>
    </source>
</evidence>
<feature type="binding site" evidence="8">
    <location>
        <begin position="13"/>
        <end position="15"/>
    </location>
    <ligand>
        <name>shikimate</name>
        <dbReference type="ChEBI" id="CHEBI:36208"/>
    </ligand>
</feature>
<evidence type="ECO:0000259" key="9">
    <source>
        <dbReference type="Pfam" id="PF01488"/>
    </source>
</evidence>
<dbReference type="InterPro" id="IPR046346">
    <property type="entry name" value="Aminoacid_DH-like_N_sf"/>
</dbReference>
<dbReference type="InterPro" id="IPR011342">
    <property type="entry name" value="Shikimate_DH"/>
</dbReference>
<dbReference type="GO" id="GO:0009423">
    <property type="term" value="P:chorismate biosynthetic process"/>
    <property type="evidence" value="ECO:0007669"/>
    <property type="project" value="UniProtKB-UniRule"/>
</dbReference>
<proteinExistence type="inferred from homology"/>
<dbReference type="GO" id="GO:0009073">
    <property type="term" value="P:aromatic amino acid family biosynthetic process"/>
    <property type="evidence" value="ECO:0007669"/>
    <property type="project" value="UniProtKB-KW"/>
</dbReference>
<keyword evidence="3 8" id="KW-0028">Amino-acid biosynthesis</keyword>
<feature type="domain" description="SDH C-terminal" evidence="11">
    <location>
        <begin position="233"/>
        <end position="263"/>
    </location>
</feature>
<evidence type="ECO:0000256" key="1">
    <source>
        <dbReference type="ARBA" id="ARBA00004871"/>
    </source>
</evidence>
<reference evidence="13" key="1">
    <citation type="submission" date="2017-06" db="EMBL/GenBank/DDBJ databases">
        <title>FDA dAtabase for Regulatory Grade micrObial Sequences (FDA-ARGOS): Supporting development and validation of Infectious Disease Dx tests.</title>
        <authorList>
            <person name="Goldberg B."/>
            <person name="Campos J."/>
            <person name="Tallon L."/>
            <person name="Sadzewicz L."/>
            <person name="Sengamalay N."/>
            <person name="Ott S."/>
            <person name="Godinez A."/>
            <person name="Nagaraj S."/>
            <person name="Vavikolanu K."/>
            <person name="Nadendla S."/>
            <person name="George J."/>
            <person name="Geyer C."/>
            <person name="Sichtig H."/>
        </authorList>
    </citation>
    <scope>NUCLEOTIDE SEQUENCE [LARGE SCALE GENOMIC DNA]</scope>
    <source>
        <strain evidence="13">FDAARGOS_285</strain>
    </source>
</reference>
<feature type="binding site" evidence="8">
    <location>
        <position position="240"/>
    </location>
    <ligand>
        <name>shikimate</name>
        <dbReference type="ChEBI" id="CHEBI:36208"/>
    </ligand>
</feature>
<dbReference type="GO" id="GO:0008652">
    <property type="term" value="P:amino acid biosynthetic process"/>
    <property type="evidence" value="ECO:0007669"/>
    <property type="project" value="UniProtKB-KW"/>
</dbReference>
<feature type="binding site" evidence="8">
    <location>
        <position position="212"/>
    </location>
    <ligand>
        <name>shikimate</name>
        <dbReference type="ChEBI" id="CHEBI:36208"/>
    </ligand>
</feature>
<dbReference type="InterPro" id="IPR022893">
    <property type="entry name" value="Shikimate_DH_fam"/>
</dbReference>
<dbReference type="SUPFAM" id="SSF53223">
    <property type="entry name" value="Aminoacid dehydrogenase-like, N-terminal domain"/>
    <property type="match status" value="1"/>
</dbReference>
<evidence type="ECO:0000256" key="2">
    <source>
        <dbReference type="ARBA" id="ARBA00012962"/>
    </source>
</evidence>
<dbReference type="FunFam" id="3.40.50.10860:FF:000016">
    <property type="entry name" value="Shikimate dehydrogenase (NADP(+))"/>
    <property type="match status" value="1"/>
</dbReference>
<dbReference type="KEGG" id="sscu:CEP64_05270"/>
<dbReference type="SUPFAM" id="SSF51735">
    <property type="entry name" value="NAD(P)-binding Rossmann-fold domains"/>
    <property type="match status" value="1"/>
</dbReference>
<dbReference type="HAMAP" id="MF_00222">
    <property type="entry name" value="Shikimate_DH_AroE"/>
    <property type="match status" value="1"/>
</dbReference>
<dbReference type="CDD" id="cd01065">
    <property type="entry name" value="NAD_bind_Shikimate_DH"/>
    <property type="match status" value="1"/>
</dbReference>
<evidence type="ECO:0000256" key="8">
    <source>
        <dbReference type="HAMAP-Rule" id="MF_00222"/>
    </source>
</evidence>
<dbReference type="PANTHER" id="PTHR21089:SF1">
    <property type="entry name" value="BIFUNCTIONAL 3-DEHYDROQUINATE DEHYDRATASE_SHIKIMATE DEHYDROGENASE, CHLOROPLASTIC"/>
    <property type="match status" value="1"/>
</dbReference>
<dbReference type="InterPro" id="IPR006151">
    <property type="entry name" value="Shikm_DH/Glu-tRNA_Rdtase"/>
</dbReference>